<name>A0ABR9EDR1_9GAMM</name>
<evidence type="ECO:0008006" key="4">
    <source>
        <dbReference type="Google" id="ProtNLM"/>
    </source>
</evidence>
<evidence type="ECO:0000313" key="2">
    <source>
        <dbReference type="EMBL" id="MBE0369128.1"/>
    </source>
</evidence>
<dbReference type="Pfam" id="PF11739">
    <property type="entry name" value="YdbH-like"/>
    <property type="match status" value="1"/>
</dbReference>
<accession>A0ABR9EDR1</accession>
<gene>
    <name evidence="2" type="ORF">PAUR_a2917</name>
</gene>
<keyword evidence="1" id="KW-0812">Transmembrane</keyword>
<keyword evidence="1" id="KW-0472">Membrane</keyword>
<reference evidence="2 3" key="1">
    <citation type="submission" date="2015-03" db="EMBL/GenBank/DDBJ databases">
        <title>Genome sequence of Pseudoalteromonas aurantia.</title>
        <authorList>
            <person name="Xie B.-B."/>
            <person name="Rong J.-C."/>
            <person name="Qin Q.-L."/>
            <person name="Zhang Y.-Z."/>
        </authorList>
    </citation>
    <scope>NUCLEOTIDE SEQUENCE [LARGE SCALE GENOMIC DNA]</scope>
    <source>
        <strain evidence="2 3">208</strain>
    </source>
</reference>
<dbReference type="InterPro" id="IPR021730">
    <property type="entry name" value="YdbH"/>
</dbReference>
<dbReference type="EMBL" id="AQGV01000012">
    <property type="protein sequence ID" value="MBE0369128.1"/>
    <property type="molecule type" value="Genomic_DNA"/>
</dbReference>
<sequence length="844" mass="92914">MQLKRWHVWTVPSLIILFSLFWYKNFLVRYAVNAYGLPASFSVTCLSWSMNSLSELKVEKLCIKNDEYIVTIFNAIVSREIALIGKLDVQHKKSQDATSQNVTATPLQIPLIAQRPRISINELTVATEYLSKPISIGLYEHQLNVFRLESDLKGEVAINADAVTVRLHLDSPLIYRNTPKQIKHLKGQISFIYTGLSVQATADINVESAFTQAQCEVGATVFGQLFLDFDVATASADLDLSKLQTEAVGTTCIDSLPETYANYVKPLLAHPWDISIPKIARGTTDTIAISKITANNNLTDEVAMTDMEFDINKAQLTFDWHWVHSSNTLGTFIHRAQVGVDEHQFTSQNNLAFQTSELDVHGVNLHAGVGDIEFSVNGNITASANFDVSGKGVVQAQMLRYESTQFNDVRAAIEFDAHRGNVTEIDANIELNTDSVNYEQLVLFDISAKANVALDKLQNVVLRSESSVGKIQHADLQIKGVEQQLFVNAKLDTSESHAKFRLQTAIDAIKTPSMKIGAIDIASQGDFNRSLSLEHIISYAEQELLLEHQLTPQGHPFTLTIAQQPVVNLQPLLTQVMPQLQVTQGTFNGKVDGDLALQKADFRGQLKDVSVLYDSHFIDGVDTTFSGSLSSGDIKIENSKLNIEQIRTGAVLSNITADYWVDGQQATIAKLRANVFNGQVYLPQLHVFSEQQTLALSLLDLDLGMVAEAGRDAGIALSGRVSGKLPIFINGNAISIENGTLYNVDTGQLVVEDNASVNALKAQQPSLTTVIGLLDNLTVNTLTSDVNLNADGWLTLGVKIVGENEEQAQPVNFNYTHTENIFTLFKALRLSDEITQRVEQALTK</sequence>
<organism evidence="2 3">
    <name type="scientific">Pseudoalteromonas aurantia 208</name>
    <dbReference type="NCBI Taxonomy" id="1314867"/>
    <lineage>
        <taxon>Bacteria</taxon>
        <taxon>Pseudomonadati</taxon>
        <taxon>Pseudomonadota</taxon>
        <taxon>Gammaproteobacteria</taxon>
        <taxon>Alteromonadales</taxon>
        <taxon>Pseudoalteromonadaceae</taxon>
        <taxon>Pseudoalteromonas</taxon>
    </lineage>
</organism>
<evidence type="ECO:0000256" key="1">
    <source>
        <dbReference type="SAM" id="Phobius"/>
    </source>
</evidence>
<dbReference type="Proteomes" id="UP000615755">
    <property type="component" value="Unassembled WGS sequence"/>
</dbReference>
<comment type="caution">
    <text evidence="2">The sequence shown here is derived from an EMBL/GenBank/DDBJ whole genome shotgun (WGS) entry which is preliminary data.</text>
</comment>
<evidence type="ECO:0000313" key="3">
    <source>
        <dbReference type="Proteomes" id="UP000615755"/>
    </source>
</evidence>
<dbReference type="RefSeq" id="WP_192508304.1">
    <property type="nucleotide sequence ID" value="NZ_AQGV01000012.1"/>
</dbReference>
<proteinExistence type="predicted"/>
<keyword evidence="1" id="KW-1133">Transmembrane helix</keyword>
<feature type="transmembrane region" description="Helical" evidence="1">
    <location>
        <begin position="6"/>
        <end position="23"/>
    </location>
</feature>
<protein>
    <recommendedName>
        <fullName evidence="4">Dicarboxylate transport domain-containing protein</fullName>
    </recommendedName>
</protein>
<keyword evidence="3" id="KW-1185">Reference proteome</keyword>